<dbReference type="RefSeq" id="WP_014983860.1">
    <property type="nucleotide sequence ID" value="NC_018681.1"/>
</dbReference>
<proteinExistence type="inferred from homology"/>
<feature type="domain" description="NAD-dependent epimerase/dehydratase" evidence="6">
    <location>
        <begin position="6"/>
        <end position="222"/>
    </location>
</feature>
<comment type="pathway">
    <text evidence="1">Carbohydrate metabolism; galactose metabolism.</text>
</comment>
<keyword evidence="8" id="KW-1185">Reference proteome</keyword>
<dbReference type="PANTHER" id="PTHR43725:SF53">
    <property type="entry name" value="UDP-ARABINOSE 4-EPIMERASE 1"/>
    <property type="match status" value="1"/>
</dbReference>
<evidence type="ECO:0000256" key="5">
    <source>
        <dbReference type="ARBA" id="ARBA00033067"/>
    </source>
</evidence>
<gene>
    <name evidence="7" type="ORF">O3I_015220</name>
</gene>
<accession>K0EVW6</accession>
<dbReference type="PANTHER" id="PTHR43725">
    <property type="entry name" value="UDP-GLUCOSE 4-EPIMERASE"/>
    <property type="match status" value="1"/>
</dbReference>
<dbReference type="Proteomes" id="UP000006304">
    <property type="component" value="Chromosome"/>
</dbReference>
<dbReference type="InterPro" id="IPR001509">
    <property type="entry name" value="Epimerase_deHydtase"/>
</dbReference>
<dbReference type="KEGG" id="nbr:O3I_015220"/>
<dbReference type="AlphaFoldDB" id="K0EVW6"/>
<protein>
    <recommendedName>
        <fullName evidence="3">UDP-glucose 4-epimerase</fullName>
    </recommendedName>
    <alternativeName>
        <fullName evidence="5">Galactowaldenase</fullName>
    </alternativeName>
    <alternativeName>
        <fullName evidence="4">UDP-galactose 4-epimerase</fullName>
    </alternativeName>
</protein>
<evidence type="ECO:0000256" key="3">
    <source>
        <dbReference type="ARBA" id="ARBA00018569"/>
    </source>
</evidence>
<dbReference type="Gene3D" id="3.40.50.720">
    <property type="entry name" value="NAD(P)-binding Rossmann-like Domain"/>
    <property type="match status" value="1"/>
</dbReference>
<evidence type="ECO:0000256" key="2">
    <source>
        <dbReference type="ARBA" id="ARBA00007637"/>
    </source>
</evidence>
<evidence type="ECO:0000313" key="8">
    <source>
        <dbReference type="Proteomes" id="UP000006304"/>
    </source>
</evidence>
<name>K0EVW6_NOCB7</name>
<evidence type="ECO:0000256" key="1">
    <source>
        <dbReference type="ARBA" id="ARBA00004947"/>
    </source>
</evidence>
<dbReference type="HOGENOM" id="CLU_007383_1_4_11"/>
<reference evidence="7 8" key="1">
    <citation type="journal article" date="2012" name="J. Bacteriol.">
        <title>Complete genome sequence of Nocardia brasiliensis HUJEG-1.</title>
        <authorList>
            <person name="Vera-Cabrera L."/>
            <person name="Ortiz-Lopez R."/>
            <person name="Elizondo-Gonzalez R."/>
            <person name="Perez-Maya A.A."/>
            <person name="Ocampo-Candiani J."/>
        </authorList>
    </citation>
    <scope>NUCLEOTIDE SEQUENCE [LARGE SCALE GENOMIC DNA]</scope>
    <source>
        <strain evidence="8">ATCC 700358</strain>
    </source>
</reference>
<organism evidence="7 8">
    <name type="scientific">Nocardia brasiliensis (strain ATCC 700358 / HUJEG-1)</name>
    <dbReference type="NCBI Taxonomy" id="1133849"/>
    <lineage>
        <taxon>Bacteria</taxon>
        <taxon>Bacillati</taxon>
        <taxon>Actinomycetota</taxon>
        <taxon>Actinomycetes</taxon>
        <taxon>Mycobacteriales</taxon>
        <taxon>Nocardiaceae</taxon>
        <taxon>Nocardia</taxon>
    </lineage>
</organism>
<evidence type="ECO:0000313" key="7">
    <source>
        <dbReference type="EMBL" id="AFU01005.1"/>
    </source>
</evidence>
<dbReference type="InterPro" id="IPR036291">
    <property type="entry name" value="NAD(P)-bd_dom_sf"/>
</dbReference>
<sequence length="302" mass="31270">MTRTAVVLGGTGYLGQGIGELLAAHEFQVVPLGRTEFDVLAQPIAALTELLSGADVVVNAAGALWQVTDEQMAAANAVLVQRLLEAVRRQARPARVVQLGSVYEYGPGHAGPVRESTPEHPETVYGRTKLAATEAMRHWPGSGVVLRCSTVVGARAPRAGLLGSVAHRLATPPADPAAPQVLELPTLRGTVDVLDLRDLGAAVLAAANVPAAAPGVEVVNIASGAAVPIEFAVRRLIEVSGVAVQVVCTGGGGSPRAASGAPPISIEKARRYLGWAPRFGLDDALRALWRYTSEARTGASNT</sequence>
<dbReference type="EMBL" id="CP003876">
    <property type="protein sequence ID" value="AFU01005.1"/>
    <property type="molecule type" value="Genomic_DNA"/>
</dbReference>
<comment type="similarity">
    <text evidence="2">Belongs to the NAD(P)-dependent epimerase/dehydratase family.</text>
</comment>
<dbReference type="STRING" id="1133849.O3I_015220"/>
<evidence type="ECO:0000256" key="4">
    <source>
        <dbReference type="ARBA" id="ARBA00031367"/>
    </source>
</evidence>
<dbReference type="Pfam" id="PF01370">
    <property type="entry name" value="Epimerase"/>
    <property type="match status" value="1"/>
</dbReference>
<dbReference type="eggNOG" id="COG0451">
    <property type="taxonomic scope" value="Bacteria"/>
</dbReference>
<dbReference type="SUPFAM" id="SSF51735">
    <property type="entry name" value="NAD(P)-binding Rossmann-fold domains"/>
    <property type="match status" value="1"/>
</dbReference>
<evidence type="ECO:0000259" key="6">
    <source>
        <dbReference type="Pfam" id="PF01370"/>
    </source>
</evidence>